<dbReference type="InterPro" id="IPR004839">
    <property type="entry name" value="Aminotransferase_I/II_large"/>
</dbReference>
<keyword evidence="10" id="KW-1185">Reference proteome</keyword>
<dbReference type="SUPFAM" id="SSF53383">
    <property type="entry name" value="PLP-dependent transferases"/>
    <property type="match status" value="1"/>
</dbReference>
<name>A0A443SVH4_9ACAR</name>
<dbReference type="Gene3D" id="3.40.640.10">
    <property type="entry name" value="Type I PLP-dependent aspartate aminotransferase-like (Major domain)"/>
    <property type="match status" value="1"/>
</dbReference>
<feature type="domain" description="Aminotransferase class I/classII large" evidence="8">
    <location>
        <begin position="1"/>
        <end position="282"/>
    </location>
</feature>
<dbReference type="FunFam" id="3.90.1150.10:FF:000021">
    <property type="entry name" value="Kynurenine--oxoglutarate transaminase 3"/>
    <property type="match status" value="1"/>
</dbReference>
<evidence type="ECO:0000313" key="10">
    <source>
        <dbReference type="Proteomes" id="UP000288716"/>
    </source>
</evidence>
<evidence type="ECO:0000256" key="6">
    <source>
        <dbReference type="ARBA" id="ARBA00022898"/>
    </source>
</evidence>
<dbReference type="FunFam" id="3.40.640.10:FF:000024">
    <property type="entry name" value="Kynurenine--oxoglutarate transaminase 3"/>
    <property type="match status" value="1"/>
</dbReference>
<dbReference type="STRING" id="299467.A0A443SVH4"/>
<dbReference type="InterPro" id="IPR015422">
    <property type="entry name" value="PyrdxlP-dep_Trfase_small"/>
</dbReference>
<evidence type="ECO:0000256" key="1">
    <source>
        <dbReference type="ARBA" id="ARBA00001933"/>
    </source>
</evidence>
<dbReference type="InterPro" id="IPR015424">
    <property type="entry name" value="PyrdxlP-dep_Trfase"/>
</dbReference>
<evidence type="ECO:0000256" key="4">
    <source>
        <dbReference type="ARBA" id="ARBA00022576"/>
    </source>
</evidence>
<dbReference type="Proteomes" id="UP000288716">
    <property type="component" value="Unassembled WGS sequence"/>
</dbReference>
<gene>
    <name evidence="9" type="ORF">B4U80_01674</name>
</gene>
<dbReference type="CDD" id="cd00609">
    <property type="entry name" value="AAT_like"/>
    <property type="match status" value="1"/>
</dbReference>
<evidence type="ECO:0000256" key="7">
    <source>
        <dbReference type="ARBA" id="ARBA00024016"/>
    </source>
</evidence>
<dbReference type="GO" id="GO:0030170">
    <property type="term" value="F:pyridoxal phosphate binding"/>
    <property type="evidence" value="ECO:0007669"/>
    <property type="project" value="InterPro"/>
</dbReference>
<evidence type="ECO:0000256" key="5">
    <source>
        <dbReference type="ARBA" id="ARBA00022679"/>
    </source>
</evidence>
<dbReference type="PANTHER" id="PTHR43807:SF20">
    <property type="entry name" value="FI04487P"/>
    <property type="match status" value="1"/>
</dbReference>
<evidence type="ECO:0000313" key="9">
    <source>
        <dbReference type="EMBL" id="RWS31522.1"/>
    </source>
</evidence>
<keyword evidence="6" id="KW-0663">Pyridoxal phosphate</keyword>
<dbReference type="GO" id="GO:0016212">
    <property type="term" value="F:kynurenine-oxoglutarate transaminase activity"/>
    <property type="evidence" value="ECO:0007669"/>
    <property type="project" value="UniProtKB-ARBA"/>
</dbReference>
<feature type="non-terminal residue" evidence="9">
    <location>
        <position position="1"/>
    </location>
</feature>
<dbReference type="Gene3D" id="3.90.1150.10">
    <property type="entry name" value="Aspartate Aminotransferase, domain 1"/>
    <property type="match status" value="1"/>
</dbReference>
<dbReference type="Pfam" id="PF00155">
    <property type="entry name" value="Aminotran_1_2"/>
    <property type="match status" value="1"/>
</dbReference>
<accession>A0A443SVH4</accession>
<comment type="subunit">
    <text evidence="3">Homodimer.</text>
</comment>
<dbReference type="GO" id="GO:0005739">
    <property type="term" value="C:mitochondrion"/>
    <property type="evidence" value="ECO:0007669"/>
    <property type="project" value="TreeGrafter"/>
</dbReference>
<comment type="similarity">
    <text evidence="2">Belongs to the class-I pyridoxal-phosphate-dependent aminotransferase family.</text>
</comment>
<organism evidence="9 10">
    <name type="scientific">Leptotrombidium deliense</name>
    <dbReference type="NCBI Taxonomy" id="299467"/>
    <lineage>
        <taxon>Eukaryota</taxon>
        <taxon>Metazoa</taxon>
        <taxon>Ecdysozoa</taxon>
        <taxon>Arthropoda</taxon>
        <taxon>Chelicerata</taxon>
        <taxon>Arachnida</taxon>
        <taxon>Acari</taxon>
        <taxon>Acariformes</taxon>
        <taxon>Trombidiformes</taxon>
        <taxon>Prostigmata</taxon>
        <taxon>Anystina</taxon>
        <taxon>Parasitengona</taxon>
        <taxon>Trombiculoidea</taxon>
        <taxon>Trombiculidae</taxon>
        <taxon>Leptotrombidium</taxon>
    </lineage>
</organism>
<dbReference type="PANTHER" id="PTHR43807">
    <property type="entry name" value="FI04487P"/>
    <property type="match status" value="1"/>
</dbReference>
<evidence type="ECO:0000256" key="2">
    <source>
        <dbReference type="ARBA" id="ARBA00007441"/>
    </source>
</evidence>
<dbReference type="InterPro" id="IPR015421">
    <property type="entry name" value="PyrdxlP-dep_Trfase_major"/>
</dbReference>
<comment type="caution">
    <text evidence="9">The sequence shown here is derived from an EMBL/GenBank/DDBJ whole genome shotgun (WGS) entry which is preliminary data.</text>
</comment>
<proteinExistence type="inferred from homology"/>
<dbReference type="InterPro" id="IPR051326">
    <property type="entry name" value="Kynurenine-oxoglutarate_AT"/>
</dbReference>
<comment type="cofactor">
    <cofactor evidence="1">
        <name>pyridoxal 5'-phosphate</name>
        <dbReference type="ChEBI" id="CHEBI:597326"/>
    </cofactor>
</comment>
<dbReference type="UniPathway" id="UPA00334">
    <property type="reaction ID" value="UER00726"/>
</dbReference>
<keyword evidence="5" id="KW-0808">Transferase</keyword>
<evidence type="ECO:0000259" key="8">
    <source>
        <dbReference type="Pfam" id="PF00155"/>
    </source>
</evidence>
<dbReference type="GO" id="GO:0097053">
    <property type="term" value="P:L-kynurenine catabolic process"/>
    <property type="evidence" value="ECO:0007669"/>
    <property type="project" value="UniProtKB-UniPathway"/>
</dbReference>
<protein>
    <submittedName>
        <fullName evidence="9">Kynurenine--oxoglutarate transaminase 3-like protein</fullName>
    </submittedName>
</protein>
<sequence>GHPRLVNALSNLYSKLTNHSINPHTEVLVTVGAYEALYCAILGLVNEGDEVIIMEPFFDCYEPMTKMAGGVPVFVPLRPKKVEGTIHSRDWVLDPVEFESKFSSKTKLVIVNTPHNPLGKVFTYDELDMIARLCKKYDCLVVMDEVYEWIVFDDNKHIRMNTLPEMWERTITIGSAGKTFSVTGWKLGWAYGPEHLIKPLQLLHQNCVYTCATPIQEAVAIGFETEIARLTEPTSYWKELSGMLQQKRDFMAHFLEKVQMSPTIPEGGYFMLADFSKLAQRLDFSSEKGETKDYRFVKWLSKNKVGFDEDSLFNGIPPSAFYCDSDKHIAENFIRFCFFKEDQTLKEAETIINELKNSLN</sequence>
<dbReference type="VEuPathDB" id="VectorBase:LDEU000523"/>
<reference evidence="9 10" key="1">
    <citation type="journal article" date="2018" name="Gigascience">
        <title>Genomes of trombidid mites reveal novel predicted allergens and laterally-transferred genes associated with secondary metabolism.</title>
        <authorList>
            <person name="Dong X."/>
            <person name="Chaisiri K."/>
            <person name="Xia D."/>
            <person name="Armstrong S.D."/>
            <person name="Fang Y."/>
            <person name="Donnelly M.J."/>
            <person name="Kadowaki T."/>
            <person name="McGarry J.W."/>
            <person name="Darby A.C."/>
            <person name="Makepeace B.L."/>
        </authorList>
    </citation>
    <scope>NUCLEOTIDE SEQUENCE [LARGE SCALE GENOMIC DNA]</scope>
    <source>
        <strain evidence="9">UoL-UT</strain>
    </source>
</reference>
<dbReference type="OrthoDB" id="6500941at2759"/>
<dbReference type="AlphaFoldDB" id="A0A443SVH4"/>
<comment type="pathway">
    <text evidence="7">Amino-acid degradation; L-kynurenine degradation; kynurenate from L-kynurenine: step 1/2.</text>
</comment>
<keyword evidence="4" id="KW-0032">Aminotransferase</keyword>
<evidence type="ECO:0000256" key="3">
    <source>
        <dbReference type="ARBA" id="ARBA00011738"/>
    </source>
</evidence>
<dbReference type="EMBL" id="NCKV01000139">
    <property type="protein sequence ID" value="RWS31522.1"/>
    <property type="molecule type" value="Genomic_DNA"/>
</dbReference>